<dbReference type="Proteomes" id="UP000266482">
    <property type="component" value="Unassembled WGS sequence"/>
</dbReference>
<dbReference type="OrthoDB" id="2350893at2"/>
<evidence type="ECO:0000313" key="2">
    <source>
        <dbReference type="EMBL" id="RIX51878.1"/>
    </source>
</evidence>
<comment type="caution">
    <text evidence="2">The sequence shown here is derived from an EMBL/GenBank/DDBJ whole genome shotgun (WGS) entry which is preliminary data.</text>
</comment>
<dbReference type="GO" id="GO:0016747">
    <property type="term" value="F:acyltransferase activity, transferring groups other than amino-acyl groups"/>
    <property type="evidence" value="ECO:0007669"/>
    <property type="project" value="InterPro"/>
</dbReference>
<dbReference type="AlphaFoldDB" id="A0A3A1UTN0"/>
<dbReference type="InterPro" id="IPR038740">
    <property type="entry name" value="BioF2-like_GNAT_dom"/>
</dbReference>
<keyword evidence="3" id="KW-1185">Reference proteome</keyword>
<dbReference type="EMBL" id="QXQA01000009">
    <property type="protein sequence ID" value="RIX51878.1"/>
    <property type="molecule type" value="Genomic_DNA"/>
</dbReference>
<accession>A0A3A1UTN0</accession>
<reference evidence="2 3" key="1">
    <citation type="submission" date="2018-09" db="EMBL/GenBank/DDBJ databases">
        <title>Paenibacillus aracenensis nov. sp. isolated from a cave in southern Spain.</title>
        <authorList>
            <person name="Jurado V."/>
            <person name="Gutierrez-Patricio S."/>
            <person name="Gonzalez-Pimentel J.L."/>
            <person name="Miller A.Z."/>
            <person name="Laiz L."/>
            <person name="Saiz-Jimenez C."/>
        </authorList>
    </citation>
    <scope>NUCLEOTIDE SEQUENCE [LARGE SCALE GENOMIC DNA]</scope>
    <source>
        <strain evidence="2 3">DSM 22867</strain>
    </source>
</reference>
<proteinExistence type="predicted"/>
<gene>
    <name evidence="2" type="ORF">D3P08_14760</name>
</gene>
<dbReference type="Pfam" id="PF13480">
    <property type="entry name" value="Acetyltransf_6"/>
    <property type="match status" value="1"/>
</dbReference>
<feature type="domain" description="N-acetyltransferase" evidence="1">
    <location>
        <begin position="114"/>
        <end position="251"/>
    </location>
</feature>
<dbReference type="CDD" id="cd04301">
    <property type="entry name" value="NAT_SF"/>
    <property type="match status" value="1"/>
</dbReference>
<dbReference type="Gene3D" id="3.40.630.30">
    <property type="match status" value="1"/>
</dbReference>
<sequence length="251" mass="28345">MDYMRDRMKAMMEMPGNPNGAEMRAFNSALAVYCRSMPWPMFNNVKGKLEPEQLEPIIAFYRERERVFEFQVMPKHADPEVLIELARKGFYQSGFHSTLFTEAQPIEAALPEGITIRALQDHEFMQYAAIHCEATGLPLEGQHYVAENNRIVGCRPGWRYYIALCDDEPAAVAVMYAEGKAASCTFAATLPKFRGRGLQLALLRRRIRDAYAAGCELVVAQCAYGSSSHANMERAGMRLGYTRATWKPLVT</sequence>
<organism evidence="2 3">
    <name type="scientific">Paenibacillus nanensis</name>
    <dbReference type="NCBI Taxonomy" id="393251"/>
    <lineage>
        <taxon>Bacteria</taxon>
        <taxon>Bacillati</taxon>
        <taxon>Bacillota</taxon>
        <taxon>Bacilli</taxon>
        <taxon>Bacillales</taxon>
        <taxon>Paenibacillaceae</taxon>
        <taxon>Paenibacillus</taxon>
    </lineage>
</organism>
<dbReference type="InterPro" id="IPR016181">
    <property type="entry name" value="Acyl_CoA_acyltransferase"/>
</dbReference>
<dbReference type="SUPFAM" id="SSF55729">
    <property type="entry name" value="Acyl-CoA N-acyltransferases (Nat)"/>
    <property type="match status" value="1"/>
</dbReference>
<name>A0A3A1UTN0_9BACL</name>
<dbReference type="PROSITE" id="PS51186">
    <property type="entry name" value="GNAT"/>
    <property type="match status" value="1"/>
</dbReference>
<dbReference type="InterPro" id="IPR000182">
    <property type="entry name" value="GNAT_dom"/>
</dbReference>
<evidence type="ECO:0000259" key="1">
    <source>
        <dbReference type="PROSITE" id="PS51186"/>
    </source>
</evidence>
<protein>
    <submittedName>
        <fullName evidence="2">N-acetyltransferase</fullName>
    </submittedName>
</protein>
<evidence type="ECO:0000313" key="3">
    <source>
        <dbReference type="Proteomes" id="UP000266482"/>
    </source>
</evidence>
<keyword evidence="2" id="KW-0808">Transferase</keyword>